<feature type="domain" description="F-box associated beta-propeller type 3" evidence="2">
    <location>
        <begin position="81"/>
        <end position="379"/>
    </location>
</feature>
<dbReference type="Pfam" id="PF08268">
    <property type="entry name" value="FBA_3"/>
    <property type="match status" value="1"/>
</dbReference>
<dbReference type="InterPro" id="IPR036047">
    <property type="entry name" value="F-box-like_dom_sf"/>
</dbReference>
<name>R0HFI4_9BRAS</name>
<dbReference type="PANTHER" id="PTHR31111:SF106">
    <property type="entry name" value="F-BOX ASSOCIATED UBIQUITINATION EFFECTOR FAMILY PROTEIN"/>
    <property type="match status" value="1"/>
</dbReference>
<accession>R0HFI4</accession>
<dbReference type="InterPro" id="IPR017451">
    <property type="entry name" value="F-box-assoc_interact_dom"/>
</dbReference>
<dbReference type="EMBL" id="KB870808">
    <property type="protein sequence ID" value="EOA28414.1"/>
    <property type="molecule type" value="Genomic_DNA"/>
</dbReference>
<protein>
    <recommendedName>
        <fullName evidence="2">F-box associated beta-propeller type 3 domain-containing protein</fullName>
    </recommendedName>
</protein>
<evidence type="ECO:0000313" key="4">
    <source>
        <dbReference type="Proteomes" id="UP000029121"/>
    </source>
</evidence>
<feature type="region of interest" description="Disordered" evidence="1">
    <location>
        <begin position="1"/>
        <end position="25"/>
    </location>
</feature>
<dbReference type="InterPro" id="IPR013187">
    <property type="entry name" value="F-box-assoc_dom_typ3"/>
</dbReference>
<keyword evidence="4" id="KW-1185">Reference proteome</keyword>
<dbReference type="PANTHER" id="PTHR31111">
    <property type="entry name" value="BNAA05G37150D PROTEIN-RELATED"/>
    <property type="match status" value="1"/>
</dbReference>
<proteinExistence type="predicted"/>
<dbReference type="SUPFAM" id="SSF81383">
    <property type="entry name" value="F-box domain"/>
    <property type="match status" value="1"/>
</dbReference>
<gene>
    <name evidence="3" type="ORF">CARUB_v10024620mg</name>
</gene>
<dbReference type="Proteomes" id="UP000029121">
    <property type="component" value="Unassembled WGS sequence"/>
</dbReference>
<dbReference type="AlphaFoldDB" id="R0HFI4"/>
<sequence length="395" mass="45033">MSDSTKEAVMESSSSSSSRIKSRKISDGTKLPMDLIMEILKRLQAETLVNLCESKPLASIIRDRHFKKLFLTHSSSRPGRLFFFKPEDDCLLFSARLPSQKPSVEEEALSVATYHRLHHSLGGKINLSCLHCLICYNYYQFSRSGLKVYNSSTRGSTTLPAFDEPRHIFKHMLGYDPVDGVYKVLCMNSRVALEMPRLEPERFFELIQDSPPYTPFNSHICINGVLYYDVVDTGLEKEVSVMSFDLRSEQFGLIIKGPCDCSLETKTTSMARYEGKLAIISIEISAAKGDMVLWVLEDAVTHEWVKKVFVYPSLWNSLFQCSLNFLNITYAGEFVLAPRYLLIPPSYVLCYDSKTQRVRKVVIAGLPKDNSRGCEQTFCSLYHHFYSQTESLMFL</sequence>
<organism evidence="3 4">
    <name type="scientific">Capsella rubella</name>
    <dbReference type="NCBI Taxonomy" id="81985"/>
    <lineage>
        <taxon>Eukaryota</taxon>
        <taxon>Viridiplantae</taxon>
        <taxon>Streptophyta</taxon>
        <taxon>Embryophyta</taxon>
        <taxon>Tracheophyta</taxon>
        <taxon>Spermatophyta</taxon>
        <taxon>Magnoliopsida</taxon>
        <taxon>eudicotyledons</taxon>
        <taxon>Gunneridae</taxon>
        <taxon>Pentapetalae</taxon>
        <taxon>rosids</taxon>
        <taxon>malvids</taxon>
        <taxon>Brassicales</taxon>
        <taxon>Brassicaceae</taxon>
        <taxon>Camelineae</taxon>
        <taxon>Capsella</taxon>
    </lineage>
</organism>
<evidence type="ECO:0000313" key="3">
    <source>
        <dbReference type="EMBL" id="EOA28414.1"/>
    </source>
</evidence>
<reference evidence="4" key="1">
    <citation type="journal article" date="2013" name="Nat. Genet.">
        <title>The Capsella rubella genome and the genomic consequences of rapid mating system evolution.</title>
        <authorList>
            <person name="Slotte T."/>
            <person name="Hazzouri K.M."/>
            <person name="Agren J.A."/>
            <person name="Koenig D."/>
            <person name="Maumus F."/>
            <person name="Guo Y.L."/>
            <person name="Steige K."/>
            <person name="Platts A.E."/>
            <person name="Escobar J.S."/>
            <person name="Newman L.K."/>
            <person name="Wang W."/>
            <person name="Mandakova T."/>
            <person name="Vello E."/>
            <person name="Smith L.M."/>
            <person name="Henz S.R."/>
            <person name="Steffen J."/>
            <person name="Takuno S."/>
            <person name="Brandvain Y."/>
            <person name="Coop G."/>
            <person name="Andolfatto P."/>
            <person name="Hu T.T."/>
            <person name="Blanchette M."/>
            <person name="Clark R.M."/>
            <person name="Quesneville H."/>
            <person name="Nordborg M."/>
            <person name="Gaut B.S."/>
            <person name="Lysak M.A."/>
            <person name="Jenkins J."/>
            <person name="Grimwood J."/>
            <person name="Chapman J."/>
            <person name="Prochnik S."/>
            <person name="Shu S."/>
            <person name="Rokhsar D."/>
            <person name="Schmutz J."/>
            <person name="Weigel D."/>
            <person name="Wright S.I."/>
        </authorList>
    </citation>
    <scope>NUCLEOTIDE SEQUENCE [LARGE SCALE GENOMIC DNA]</scope>
    <source>
        <strain evidence="4">cv. Monte Gargano</strain>
    </source>
</reference>
<dbReference type="eggNOG" id="ENOG502SXXQ">
    <property type="taxonomic scope" value="Eukaryota"/>
</dbReference>
<evidence type="ECO:0000256" key="1">
    <source>
        <dbReference type="SAM" id="MobiDB-lite"/>
    </source>
</evidence>
<dbReference type="NCBIfam" id="TIGR01640">
    <property type="entry name" value="F_box_assoc_1"/>
    <property type="match status" value="1"/>
</dbReference>
<evidence type="ECO:0000259" key="2">
    <source>
        <dbReference type="Pfam" id="PF08268"/>
    </source>
</evidence>